<evidence type="ECO:0000256" key="5">
    <source>
        <dbReference type="ARBA" id="ARBA00022989"/>
    </source>
</evidence>
<dbReference type="Pfam" id="PF00474">
    <property type="entry name" value="SSF"/>
    <property type="match status" value="1"/>
</dbReference>
<feature type="transmembrane region" description="Helical" evidence="8">
    <location>
        <begin position="148"/>
        <end position="172"/>
    </location>
</feature>
<evidence type="ECO:0000256" key="6">
    <source>
        <dbReference type="ARBA" id="ARBA00023136"/>
    </source>
</evidence>
<evidence type="ECO:0000256" key="4">
    <source>
        <dbReference type="ARBA" id="ARBA00022692"/>
    </source>
</evidence>
<dbReference type="EMBL" id="DRTV01000278">
    <property type="protein sequence ID" value="HHF58564.1"/>
    <property type="molecule type" value="Genomic_DNA"/>
</dbReference>
<keyword evidence="3" id="KW-0813">Transport</keyword>
<dbReference type="AlphaFoldDB" id="A0A7C5I591"/>
<evidence type="ECO:0000256" key="2">
    <source>
        <dbReference type="ARBA" id="ARBA00006434"/>
    </source>
</evidence>
<feature type="transmembrane region" description="Helical" evidence="8">
    <location>
        <begin position="36"/>
        <end position="55"/>
    </location>
</feature>
<proteinExistence type="inferred from homology"/>
<dbReference type="InterPro" id="IPR038377">
    <property type="entry name" value="Na/Glc_symporter_sf"/>
</dbReference>
<dbReference type="CDD" id="cd10322">
    <property type="entry name" value="SLC5sbd"/>
    <property type="match status" value="1"/>
</dbReference>
<evidence type="ECO:0000313" key="9">
    <source>
        <dbReference type="EMBL" id="HHF58564.1"/>
    </source>
</evidence>
<dbReference type="GO" id="GO:0005886">
    <property type="term" value="C:plasma membrane"/>
    <property type="evidence" value="ECO:0007669"/>
    <property type="project" value="TreeGrafter"/>
</dbReference>
<comment type="similarity">
    <text evidence="2 7">Belongs to the sodium:solute symporter (SSF) (TC 2.A.21) family.</text>
</comment>
<evidence type="ECO:0000256" key="3">
    <source>
        <dbReference type="ARBA" id="ARBA00022448"/>
    </source>
</evidence>
<feature type="transmembrane region" description="Helical" evidence="8">
    <location>
        <begin position="75"/>
        <end position="96"/>
    </location>
</feature>
<keyword evidence="4 8" id="KW-0812">Transmembrane</keyword>
<comment type="subcellular location">
    <subcellularLocation>
        <location evidence="1">Membrane</location>
        <topology evidence="1">Multi-pass membrane protein</topology>
    </subcellularLocation>
</comment>
<keyword evidence="6 8" id="KW-0472">Membrane</keyword>
<dbReference type="InterPro" id="IPR001734">
    <property type="entry name" value="Na/solute_symporter"/>
</dbReference>
<feature type="transmembrane region" description="Helical" evidence="8">
    <location>
        <begin position="366"/>
        <end position="386"/>
    </location>
</feature>
<feature type="transmembrane region" description="Helical" evidence="8">
    <location>
        <begin position="117"/>
        <end position="136"/>
    </location>
</feature>
<organism evidence="9">
    <name type="scientific">candidate division WOR-3 bacterium</name>
    <dbReference type="NCBI Taxonomy" id="2052148"/>
    <lineage>
        <taxon>Bacteria</taxon>
        <taxon>Bacteria division WOR-3</taxon>
    </lineage>
</organism>
<dbReference type="Proteomes" id="UP000886014">
    <property type="component" value="Unassembled WGS sequence"/>
</dbReference>
<dbReference type="PANTHER" id="PTHR48086">
    <property type="entry name" value="SODIUM/PROLINE SYMPORTER-RELATED"/>
    <property type="match status" value="1"/>
</dbReference>
<feature type="transmembrane region" description="Helical" evidence="8">
    <location>
        <begin position="266"/>
        <end position="291"/>
    </location>
</feature>
<feature type="transmembrane region" description="Helical" evidence="8">
    <location>
        <begin position="6"/>
        <end position="24"/>
    </location>
</feature>
<dbReference type="PANTHER" id="PTHR48086:SF7">
    <property type="entry name" value="SODIUM-SOLUTE SYMPORTER-RELATED"/>
    <property type="match status" value="1"/>
</dbReference>
<feature type="transmembrane region" description="Helical" evidence="8">
    <location>
        <begin position="424"/>
        <end position="444"/>
    </location>
</feature>
<gene>
    <name evidence="9" type="ORF">ENL41_03970</name>
</gene>
<dbReference type="Gene3D" id="1.20.1730.10">
    <property type="entry name" value="Sodium/glucose cotransporter"/>
    <property type="match status" value="1"/>
</dbReference>
<dbReference type="InterPro" id="IPR050277">
    <property type="entry name" value="Sodium:Solute_Symporter"/>
</dbReference>
<evidence type="ECO:0000256" key="8">
    <source>
        <dbReference type="SAM" id="Phobius"/>
    </source>
</evidence>
<accession>A0A7C5I591</accession>
<comment type="caution">
    <text evidence="9">The sequence shown here is derived from an EMBL/GenBank/DDBJ whole genome shotgun (WGS) entry which is preliminary data.</text>
</comment>
<feature type="transmembrane region" description="Helical" evidence="8">
    <location>
        <begin position="224"/>
        <end position="245"/>
    </location>
</feature>
<feature type="transmembrane region" description="Helical" evidence="8">
    <location>
        <begin position="184"/>
        <end position="204"/>
    </location>
</feature>
<evidence type="ECO:0000256" key="7">
    <source>
        <dbReference type="RuleBase" id="RU362091"/>
    </source>
</evidence>
<feature type="transmembrane region" description="Helical" evidence="8">
    <location>
        <begin position="392"/>
        <end position="412"/>
    </location>
</feature>
<name>A0A7C5I591_UNCW3</name>
<keyword evidence="5 8" id="KW-1133">Transmembrane helix</keyword>
<sequence>MTISLQFIIILAYFVILLIVGLFAQKLARSEADFLIAGRNLGLVLCSVVVVGEWLGGMSTIGVSERAYASGFSPAWYNISTALGMLIFGLTLAVVYRKHHVYTVAEMIEKLYNRNTRIVAAVSFLIAYIILAYVQVQTVGSVMASTLHIPLNAGIIVGGLLVTIYITAGGFWSITFTNLIHVTLLYTSLITVFIIALVKIGGYGGLFRALEEAGRDIQVYKSPFGIGVSRVFAWIIGGIFGAFAAQASIQPVFAAKDLKTARNASLLSALFIAPVGIMTATLGMVAATGRFANVPNPKQALPSLLMSSNFIPPWLGGIALAGILAAILSTIAPVMFAVSTILTKDIYHLLVHKEATDSQLLRKSRIFTLVVGLVSIPLAIYLRGFILDTAYISYAIRTAAAVIVVGGVYWVVRGKRIPTPKAASWALLGGTFFSLLFVILKYAVGFKVDKVYGALFSSLVLLIIISLIDRRKS</sequence>
<reference evidence="9" key="1">
    <citation type="journal article" date="2020" name="mSystems">
        <title>Genome- and Community-Level Interaction Insights into Carbon Utilization and Element Cycling Functions of Hydrothermarchaeota in Hydrothermal Sediment.</title>
        <authorList>
            <person name="Zhou Z."/>
            <person name="Liu Y."/>
            <person name="Xu W."/>
            <person name="Pan J."/>
            <person name="Luo Z.H."/>
            <person name="Li M."/>
        </authorList>
    </citation>
    <scope>NUCLEOTIDE SEQUENCE [LARGE SCALE GENOMIC DNA]</scope>
    <source>
        <strain evidence="9">HyVt-94</strain>
    </source>
</reference>
<feature type="transmembrane region" description="Helical" evidence="8">
    <location>
        <begin position="450"/>
        <end position="468"/>
    </location>
</feature>
<protein>
    <submittedName>
        <fullName evidence="9">Sodium:solute symporter family protein</fullName>
    </submittedName>
</protein>
<dbReference type="PROSITE" id="PS50283">
    <property type="entry name" value="NA_SOLUT_SYMP_3"/>
    <property type="match status" value="1"/>
</dbReference>
<evidence type="ECO:0000256" key="1">
    <source>
        <dbReference type="ARBA" id="ARBA00004141"/>
    </source>
</evidence>
<feature type="transmembrane region" description="Helical" evidence="8">
    <location>
        <begin position="311"/>
        <end position="338"/>
    </location>
</feature>
<dbReference type="GO" id="GO:0022857">
    <property type="term" value="F:transmembrane transporter activity"/>
    <property type="evidence" value="ECO:0007669"/>
    <property type="project" value="InterPro"/>
</dbReference>